<dbReference type="STRING" id="1873482.Xedl_01657"/>
<keyword evidence="2" id="KW-1185">Reference proteome</keyword>
<dbReference type="EMBL" id="MKGQ01000008">
    <property type="protein sequence ID" value="OKP03684.1"/>
    <property type="molecule type" value="Genomic_DNA"/>
</dbReference>
<accession>A0A1Q5TTY7</accession>
<organism evidence="1 2">
    <name type="scientific">Xenorhabdus eapokensis</name>
    <dbReference type="NCBI Taxonomy" id="1873482"/>
    <lineage>
        <taxon>Bacteria</taxon>
        <taxon>Pseudomonadati</taxon>
        <taxon>Pseudomonadota</taxon>
        <taxon>Gammaproteobacteria</taxon>
        <taxon>Enterobacterales</taxon>
        <taxon>Morganellaceae</taxon>
        <taxon>Xenorhabdus</taxon>
    </lineage>
</organism>
<dbReference type="Proteomes" id="UP000186268">
    <property type="component" value="Unassembled WGS sequence"/>
</dbReference>
<evidence type="ECO:0000313" key="2">
    <source>
        <dbReference type="Proteomes" id="UP000186268"/>
    </source>
</evidence>
<evidence type="ECO:0000313" key="1">
    <source>
        <dbReference type="EMBL" id="OKP03684.1"/>
    </source>
</evidence>
<reference evidence="1 2" key="1">
    <citation type="submission" date="2016-09" db="EMBL/GenBank/DDBJ databases">
        <title>Xenorhabdus thuongxuanensis sp. nov. and Xenorhabdus eapokensis sp. nov., isolated from Steinernema species.</title>
        <authorList>
            <person name="Kaempfer P."/>
            <person name="Tobias N.J."/>
            <person name="Phan Ke L."/>
            <person name="Bode H.B."/>
            <person name="Glaeser S.P."/>
        </authorList>
    </citation>
    <scope>NUCLEOTIDE SEQUENCE [LARGE SCALE GENOMIC DNA]</scope>
    <source>
        <strain evidence="1 2">DL20</strain>
    </source>
</reference>
<proteinExistence type="predicted"/>
<gene>
    <name evidence="1" type="ORF">Xedl_01657</name>
</gene>
<sequence>MKDKKALLGNWQGFLLFFDTVLANCLLSFTEIDYLKK</sequence>
<protein>
    <submittedName>
        <fullName evidence="1">Uncharacterized protein</fullName>
    </submittedName>
</protein>
<dbReference type="AlphaFoldDB" id="A0A1Q5TTY7"/>
<comment type="caution">
    <text evidence="1">The sequence shown here is derived from an EMBL/GenBank/DDBJ whole genome shotgun (WGS) entry which is preliminary data.</text>
</comment>
<name>A0A1Q5TTY7_9GAMM</name>